<name>A0A427YS38_9TREE</name>
<feature type="transmembrane region" description="Helical" evidence="6">
    <location>
        <begin position="296"/>
        <end position="313"/>
    </location>
</feature>
<feature type="transmembrane region" description="Helical" evidence="6">
    <location>
        <begin position="124"/>
        <end position="146"/>
    </location>
</feature>
<evidence type="ECO:0000256" key="5">
    <source>
        <dbReference type="SAM" id="MobiDB-lite"/>
    </source>
</evidence>
<dbReference type="Proteomes" id="UP000279259">
    <property type="component" value="Unassembled WGS sequence"/>
</dbReference>
<dbReference type="STRING" id="1890683.A0A427YS38"/>
<feature type="region of interest" description="Disordered" evidence="5">
    <location>
        <begin position="1"/>
        <end position="60"/>
    </location>
</feature>
<feature type="transmembrane region" description="Helical" evidence="6">
    <location>
        <begin position="457"/>
        <end position="478"/>
    </location>
</feature>
<dbReference type="OrthoDB" id="5982228at2759"/>
<feature type="transmembrane region" description="Helical" evidence="6">
    <location>
        <begin position="152"/>
        <end position="173"/>
    </location>
</feature>
<dbReference type="Gene3D" id="1.20.1740.10">
    <property type="entry name" value="Amino acid/polyamine transporter I"/>
    <property type="match status" value="1"/>
</dbReference>
<proteinExistence type="predicted"/>
<gene>
    <name evidence="7" type="ORF">EHS25_006601</name>
</gene>
<evidence type="ECO:0000256" key="2">
    <source>
        <dbReference type="ARBA" id="ARBA00022692"/>
    </source>
</evidence>
<keyword evidence="4 6" id="KW-0472">Membrane</keyword>
<dbReference type="GO" id="GO:0015179">
    <property type="term" value="F:L-amino acid transmembrane transporter activity"/>
    <property type="evidence" value="ECO:0007669"/>
    <property type="project" value="TreeGrafter"/>
</dbReference>
<reference evidence="7 8" key="1">
    <citation type="submission" date="2018-11" db="EMBL/GenBank/DDBJ databases">
        <title>Genome sequence of Saitozyma podzolica DSM 27192.</title>
        <authorList>
            <person name="Aliyu H."/>
            <person name="Gorte O."/>
            <person name="Ochsenreither K."/>
        </authorList>
    </citation>
    <scope>NUCLEOTIDE SEQUENCE [LARGE SCALE GENOMIC DNA]</scope>
    <source>
        <strain evidence="7 8">DSM 27192</strain>
    </source>
</reference>
<dbReference type="InterPro" id="IPR002293">
    <property type="entry name" value="AA/rel_permease1"/>
</dbReference>
<dbReference type="EMBL" id="RSCD01000003">
    <property type="protein sequence ID" value="RSH93948.1"/>
    <property type="molecule type" value="Genomic_DNA"/>
</dbReference>
<accession>A0A427YS38</accession>
<dbReference type="AlphaFoldDB" id="A0A427YS38"/>
<keyword evidence="2 6" id="KW-0812">Transmembrane</keyword>
<dbReference type="GO" id="GO:0016020">
    <property type="term" value="C:membrane"/>
    <property type="evidence" value="ECO:0007669"/>
    <property type="project" value="UniProtKB-SubCell"/>
</dbReference>
<dbReference type="Pfam" id="PF13520">
    <property type="entry name" value="AA_permease_2"/>
    <property type="match status" value="1"/>
</dbReference>
<evidence type="ECO:0000256" key="6">
    <source>
        <dbReference type="SAM" id="Phobius"/>
    </source>
</evidence>
<feature type="transmembrane region" description="Helical" evidence="6">
    <location>
        <begin position="375"/>
        <end position="396"/>
    </location>
</feature>
<feature type="transmembrane region" description="Helical" evidence="6">
    <location>
        <begin position="490"/>
        <end position="510"/>
    </location>
</feature>
<dbReference type="PANTHER" id="PTHR11785">
    <property type="entry name" value="AMINO ACID TRANSPORTER"/>
    <property type="match status" value="1"/>
</dbReference>
<feature type="transmembrane region" description="Helical" evidence="6">
    <location>
        <begin position="432"/>
        <end position="451"/>
    </location>
</feature>
<feature type="compositionally biased region" description="Basic and acidic residues" evidence="5">
    <location>
        <begin position="43"/>
        <end position="57"/>
    </location>
</feature>
<dbReference type="InterPro" id="IPR050598">
    <property type="entry name" value="AminoAcid_Transporter"/>
</dbReference>
<feature type="transmembrane region" description="Helical" evidence="6">
    <location>
        <begin position="516"/>
        <end position="533"/>
    </location>
</feature>
<comment type="subcellular location">
    <subcellularLocation>
        <location evidence="1">Membrane</location>
        <topology evidence="1">Multi-pass membrane protein</topology>
    </subcellularLocation>
</comment>
<dbReference type="FunFam" id="1.20.1740.10:FF:000042">
    <property type="entry name" value="Similar to amino acid transporter"/>
    <property type="match status" value="1"/>
</dbReference>
<feature type="transmembrane region" description="Helical" evidence="6">
    <location>
        <begin position="256"/>
        <end position="276"/>
    </location>
</feature>
<evidence type="ECO:0000256" key="4">
    <source>
        <dbReference type="ARBA" id="ARBA00023136"/>
    </source>
</evidence>
<sequence length="581" mass="61882">MSAPYRPLSGSPTPPSPPSRAISPSTARSPSISLRQLELTESFPHDGPGDLDPDRPSLGRIHRSSTITSLGGFDFREGLLPLTLSGEDAAEHHGEEKHVGMLHAMGLVVGMQVGSGIFSSPGVVVAEVGSVGASLVIWVVSGLLAWTGASSFAELGCAIPLSGGAQAYLAYAFGPMSSYLYTWSAVSTLKPGSAAIISLIFGEYVNRMIYHAVSSDPDVVVPEWTFKVTAVIAILAVSVLNLVSRTMGTTFSVITTSIKIGSLVFVFVLGIIFLVRHGPGPSLSGSSIFEGTSGQVGSYAIALYSGLWAFDGWDQCNFVAGEMTNPNRDLPMAVHSSMLTVLTLFVGANLAYFVVLDPQTVASSNTVALDFGRVVIGKLGAVVFSALVAISCFGALSNGFYTTARLIYAASRDHFLPEVFSRLHQRRRTPDNAMALQAGLTIFYVVFGGGFRTLLNFFSVTSWAFYLLTVLGLLVLRVKEPHLDRPYRTFIITPIIFCAVAAFLLLMPIFAAPGEALAAFLFISIGVPMYYLTARSRAISASRTVPSDDGGVKATFYVAPDEVAETGLEAVRIWSAKREGK</sequence>
<evidence type="ECO:0000256" key="1">
    <source>
        <dbReference type="ARBA" id="ARBA00004141"/>
    </source>
</evidence>
<feature type="transmembrane region" description="Helical" evidence="6">
    <location>
        <begin position="224"/>
        <end position="244"/>
    </location>
</feature>
<dbReference type="PANTHER" id="PTHR11785:SF512">
    <property type="entry name" value="SOBREMESA, ISOFORM B"/>
    <property type="match status" value="1"/>
</dbReference>
<organism evidence="7 8">
    <name type="scientific">Saitozyma podzolica</name>
    <dbReference type="NCBI Taxonomy" id="1890683"/>
    <lineage>
        <taxon>Eukaryota</taxon>
        <taxon>Fungi</taxon>
        <taxon>Dikarya</taxon>
        <taxon>Basidiomycota</taxon>
        <taxon>Agaricomycotina</taxon>
        <taxon>Tremellomycetes</taxon>
        <taxon>Tremellales</taxon>
        <taxon>Trimorphomycetaceae</taxon>
        <taxon>Saitozyma</taxon>
    </lineage>
</organism>
<protein>
    <submittedName>
        <fullName evidence="7">Uncharacterized protein</fullName>
    </submittedName>
</protein>
<evidence type="ECO:0000256" key="3">
    <source>
        <dbReference type="ARBA" id="ARBA00022989"/>
    </source>
</evidence>
<feature type="compositionally biased region" description="Low complexity" evidence="5">
    <location>
        <begin position="19"/>
        <end position="34"/>
    </location>
</feature>
<comment type="caution">
    <text evidence="7">The sequence shown here is derived from an EMBL/GenBank/DDBJ whole genome shotgun (WGS) entry which is preliminary data.</text>
</comment>
<feature type="transmembrane region" description="Helical" evidence="6">
    <location>
        <begin position="334"/>
        <end position="355"/>
    </location>
</feature>
<keyword evidence="3 6" id="KW-1133">Transmembrane helix</keyword>
<evidence type="ECO:0000313" key="8">
    <source>
        <dbReference type="Proteomes" id="UP000279259"/>
    </source>
</evidence>
<evidence type="ECO:0000313" key="7">
    <source>
        <dbReference type="EMBL" id="RSH93948.1"/>
    </source>
</evidence>
<keyword evidence="8" id="KW-1185">Reference proteome</keyword>